<proteinExistence type="inferred from homology"/>
<evidence type="ECO:0000256" key="10">
    <source>
        <dbReference type="SAM" id="MobiDB-lite"/>
    </source>
</evidence>
<dbReference type="SUPFAM" id="SSF55486">
    <property type="entry name" value="Metalloproteases ('zincins'), catalytic domain"/>
    <property type="match status" value="1"/>
</dbReference>
<dbReference type="PROSITE" id="PS01306">
    <property type="entry name" value="UPF0054"/>
    <property type="match status" value="1"/>
</dbReference>
<dbReference type="EC" id="3.1.-.-" evidence="9"/>
<organism evidence="11 12">
    <name type="scientific">Corynebacterium aurimucosum</name>
    <dbReference type="NCBI Taxonomy" id="169292"/>
    <lineage>
        <taxon>Bacteria</taxon>
        <taxon>Bacillati</taxon>
        <taxon>Actinomycetota</taxon>
        <taxon>Actinomycetes</taxon>
        <taxon>Mycobacteriales</taxon>
        <taxon>Corynebacteriaceae</taxon>
        <taxon>Corynebacterium</taxon>
    </lineage>
</organism>
<dbReference type="EMBL" id="VMTY01000009">
    <property type="protein sequence ID" value="TVU57094.1"/>
    <property type="molecule type" value="Genomic_DNA"/>
</dbReference>
<keyword evidence="4 9" id="KW-0540">Nuclease</keyword>
<gene>
    <name evidence="9 11" type="primary">ybeY</name>
    <name evidence="11" type="ORF">FQK23_04085</name>
</gene>
<dbReference type="GO" id="GO:0008270">
    <property type="term" value="F:zinc ion binding"/>
    <property type="evidence" value="ECO:0007669"/>
    <property type="project" value="UniProtKB-UniRule"/>
</dbReference>
<comment type="similarity">
    <text evidence="1 9">Belongs to the endoribonuclease YbeY family.</text>
</comment>
<keyword evidence="7 9" id="KW-0378">Hydrolase</keyword>
<keyword evidence="2 9" id="KW-0690">Ribosome biogenesis</keyword>
<dbReference type="PANTHER" id="PTHR46986">
    <property type="entry name" value="ENDORIBONUCLEASE YBEY, CHLOROPLASTIC"/>
    <property type="match status" value="1"/>
</dbReference>
<comment type="caution">
    <text evidence="11">The sequence shown here is derived from an EMBL/GenBank/DDBJ whole genome shotgun (WGS) entry which is preliminary data.</text>
</comment>
<evidence type="ECO:0000256" key="6">
    <source>
        <dbReference type="ARBA" id="ARBA00022759"/>
    </source>
</evidence>
<dbReference type="InterPro" id="IPR002036">
    <property type="entry name" value="YbeY"/>
</dbReference>
<evidence type="ECO:0000256" key="1">
    <source>
        <dbReference type="ARBA" id="ARBA00010875"/>
    </source>
</evidence>
<evidence type="ECO:0000256" key="7">
    <source>
        <dbReference type="ARBA" id="ARBA00022801"/>
    </source>
</evidence>
<evidence type="ECO:0000313" key="12">
    <source>
        <dbReference type="Proteomes" id="UP000320531"/>
    </source>
</evidence>
<feature type="binding site" evidence="9">
    <location>
        <position position="132"/>
    </location>
    <ligand>
        <name>Zn(2+)</name>
        <dbReference type="ChEBI" id="CHEBI:29105"/>
        <note>catalytic</note>
    </ligand>
</feature>
<dbReference type="PANTHER" id="PTHR46986:SF1">
    <property type="entry name" value="ENDORIBONUCLEASE YBEY, CHLOROPLASTIC"/>
    <property type="match status" value="1"/>
</dbReference>
<name>A0A558GJQ0_9CORY</name>
<comment type="function">
    <text evidence="9">Single strand-specific metallo-endoribonuclease involved in late-stage 70S ribosome quality control and in maturation of the 3' terminus of the 16S rRNA.</text>
</comment>
<keyword evidence="3 9" id="KW-0698">rRNA processing</keyword>
<comment type="cofactor">
    <cofactor evidence="9">
        <name>Zn(2+)</name>
        <dbReference type="ChEBI" id="CHEBI:29105"/>
    </cofactor>
    <text evidence="9">Binds 1 zinc ion.</text>
</comment>
<dbReference type="Proteomes" id="UP000320531">
    <property type="component" value="Unassembled WGS sequence"/>
</dbReference>
<dbReference type="AlphaFoldDB" id="A0A558GJQ0"/>
<evidence type="ECO:0000256" key="2">
    <source>
        <dbReference type="ARBA" id="ARBA00022517"/>
    </source>
</evidence>
<dbReference type="RefSeq" id="WP_070446682.1">
    <property type="nucleotide sequence ID" value="NZ_BAAAJC010000008.1"/>
</dbReference>
<dbReference type="GO" id="GO:0005737">
    <property type="term" value="C:cytoplasm"/>
    <property type="evidence" value="ECO:0007669"/>
    <property type="project" value="UniProtKB-SubCell"/>
</dbReference>
<feature type="compositionally biased region" description="Basic and acidic residues" evidence="10">
    <location>
        <begin position="176"/>
        <end position="191"/>
    </location>
</feature>
<evidence type="ECO:0000256" key="9">
    <source>
        <dbReference type="HAMAP-Rule" id="MF_00009"/>
    </source>
</evidence>
<dbReference type="GO" id="GO:0006364">
    <property type="term" value="P:rRNA processing"/>
    <property type="evidence" value="ECO:0007669"/>
    <property type="project" value="UniProtKB-UniRule"/>
</dbReference>
<sequence>MSIEFINESGYDGVNEEMLIDVCSYALGRLDVNPDAECTITAVDLDTIAELHVRWMDLEGPTDVMSFPMDELTPGATGGRPDAAEAGPAMLGDIVLCPEFAQRQATAAGHSLGHELALLTVHGCLHLLGYDHTTAAEEKEMFGLQNELLADWYEDLAARGVSYQPKPSGPKAFPDAAERAELDKEVPGGGI</sequence>
<dbReference type="InterPro" id="IPR020549">
    <property type="entry name" value="YbeY_CS"/>
</dbReference>
<evidence type="ECO:0000256" key="5">
    <source>
        <dbReference type="ARBA" id="ARBA00022723"/>
    </source>
</evidence>
<feature type="binding site" evidence="9">
    <location>
        <position position="126"/>
    </location>
    <ligand>
        <name>Zn(2+)</name>
        <dbReference type="ChEBI" id="CHEBI:29105"/>
        <note>catalytic</note>
    </ligand>
</feature>
<accession>A0A558GJQ0</accession>
<feature type="binding site" evidence="9">
    <location>
        <position position="122"/>
    </location>
    <ligand>
        <name>Zn(2+)</name>
        <dbReference type="ChEBI" id="CHEBI:29105"/>
        <note>catalytic</note>
    </ligand>
</feature>
<evidence type="ECO:0000256" key="3">
    <source>
        <dbReference type="ARBA" id="ARBA00022552"/>
    </source>
</evidence>
<keyword evidence="6 9" id="KW-0255">Endonuclease</keyword>
<dbReference type="Gene3D" id="3.40.390.30">
    <property type="entry name" value="Metalloproteases ('zincins'), catalytic domain"/>
    <property type="match status" value="1"/>
</dbReference>
<evidence type="ECO:0000256" key="4">
    <source>
        <dbReference type="ARBA" id="ARBA00022722"/>
    </source>
</evidence>
<dbReference type="InterPro" id="IPR023091">
    <property type="entry name" value="MetalPrtase_cat_dom_sf_prd"/>
</dbReference>
<dbReference type="GO" id="GO:0004222">
    <property type="term" value="F:metalloendopeptidase activity"/>
    <property type="evidence" value="ECO:0007669"/>
    <property type="project" value="InterPro"/>
</dbReference>
<keyword evidence="9" id="KW-0963">Cytoplasm</keyword>
<dbReference type="HAMAP" id="MF_00009">
    <property type="entry name" value="Endoribonucl_YbeY"/>
    <property type="match status" value="1"/>
</dbReference>
<dbReference type="Pfam" id="PF02130">
    <property type="entry name" value="YbeY"/>
    <property type="match status" value="1"/>
</dbReference>
<protein>
    <recommendedName>
        <fullName evidence="9">Endoribonuclease YbeY</fullName>
        <ecNumber evidence="9">3.1.-.-</ecNumber>
    </recommendedName>
</protein>
<keyword evidence="5 9" id="KW-0479">Metal-binding</keyword>
<feature type="region of interest" description="Disordered" evidence="10">
    <location>
        <begin position="163"/>
        <end position="191"/>
    </location>
</feature>
<dbReference type="GO" id="GO:0004521">
    <property type="term" value="F:RNA endonuclease activity"/>
    <property type="evidence" value="ECO:0007669"/>
    <property type="project" value="UniProtKB-UniRule"/>
</dbReference>
<comment type="subcellular location">
    <subcellularLocation>
        <location evidence="9">Cytoplasm</location>
    </subcellularLocation>
</comment>
<reference evidence="11 12" key="1">
    <citation type="submission" date="2019-07" db="EMBL/GenBank/DDBJ databases">
        <title>Draft genome of C. aurimucosum strain 14-2523.</title>
        <authorList>
            <person name="Pacheco L.G.C."/>
            <person name="Aguiar E.R.G.R."/>
            <person name="Navas J."/>
            <person name="Santos C.S."/>
            <person name="Rocha D.J.P.G."/>
        </authorList>
    </citation>
    <scope>NUCLEOTIDE SEQUENCE [LARGE SCALE GENOMIC DNA]</scope>
    <source>
        <strain evidence="11 12">14-2523</strain>
    </source>
</reference>
<evidence type="ECO:0000313" key="11">
    <source>
        <dbReference type="EMBL" id="TVU57094.1"/>
    </source>
</evidence>
<evidence type="ECO:0000256" key="8">
    <source>
        <dbReference type="ARBA" id="ARBA00022833"/>
    </source>
</evidence>
<dbReference type="NCBIfam" id="TIGR00043">
    <property type="entry name" value="rRNA maturation RNase YbeY"/>
    <property type="match status" value="1"/>
</dbReference>
<keyword evidence="8 9" id="KW-0862">Zinc</keyword>